<dbReference type="EMBL" id="FO082273">
    <property type="protein sequence ID" value="CCO17379.1"/>
    <property type="molecule type" value="Genomic_DNA"/>
</dbReference>
<evidence type="ECO:0000256" key="1">
    <source>
        <dbReference type="SAM" id="MobiDB-lite"/>
    </source>
</evidence>
<evidence type="ECO:0008006" key="5">
    <source>
        <dbReference type="Google" id="ProtNLM"/>
    </source>
</evidence>
<sequence>MGIDSTTETLESYFHPDSSKDMKLQERQTVVVVVFLILVIGGFLFYIVAEVAERRLSVGGNVAMKEKLSPTPKNAPMNRFRDNNNTKRGGRLDTSVLRTNAAGTDVIV</sequence>
<keyword evidence="2" id="KW-0812">Transmembrane</keyword>
<protein>
    <recommendedName>
        <fullName evidence="5">Transmembrane protein</fullName>
    </recommendedName>
</protein>
<gene>
    <name evidence="3" type="ORF">Bathy06g02160</name>
</gene>
<name>K8EHA7_9CHLO</name>
<dbReference type="Proteomes" id="UP000198341">
    <property type="component" value="Chromosome 6"/>
</dbReference>
<dbReference type="RefSeq" id="XP_007512779.1">
    <property type="nucleotide sequence ID" value="XM_007512717.1"/>
</dbReference>
<reference evidence="3 4" key="1">
    <citation type="submission" date="2011-10" db="EMBL/GenBank/DDBJ databases">
        <authorList>
            <person name="Genoscope - CEA"/>
        </authorList>
    </citation>
    <scope>NUCLEOTIDE SEQUENCE [LARGE SCALE GENOMIC DNA]</scope>
    <source>
        <strain evidence="3 4">RCC 1105</strain>
    </source>
</reference>
<dbReference type="KEGG" id="bpg:Bathy06g02160"/>
<evidence type="ECO:0000313" key="4">
    <source>
        <dbReference type="Proteomes" id="UP000198341"/>
    </source>
</evidence>
<dbReference type="GeneID" id="19015196"/>
<dbReference type="AlphaFoldDB" id="K8EHA7"/>
<keyword evidence="2" id="KW-0472">Membrane</keyword>
<organism evidence="3 4">
    <name type="scientific">Bathycoccus prasinos</name>
    <dbReference type="NCBI Taxonomy" id="41875"/>
    <lineage>
        <taxon>Eukaryota</taxon>
        <taxon>Viridiplantae</taxon>
        <taxon>Chlorophyta</taxon>
        <taxon>Mamiellophyceae</taxon>
        <taxon>Mamiellales</taxon>
        <taxon>Bathycoccaceae</taxon>
        <taxon>Bathycoccus</taxon>
    </lineage>
</organism>
<evidence type="ECO:0000313" key="3">
    <source>
        <dbReference type="EMBL" id="CCO17379.1"/>
    </source>
</evidence>
<feature type="transmembrane region" description="Helical" evidence="2">
    <location>
        <begin position="29"/>
        <end position="49"/>
    </location>
</feature>
<feature type="region of interest" description="Disordered" evidence="1">
    <location>
        <begin position="66"/>
        <end position="93"/>
    </location>
</feature>
<evidence type="ECO:0000256" key="2">
    <source>
        <dbReference type="SAM" id="Phobius"/>
    </source>
</evidence>
<keyword evidence="4" id="KW-1185">Reference proteome</keyword>
<accession>K8EHA7</accession>
<proteinExistence type="predicted"/>
<keyword evidence="2" id="KW-1133">Transmembrane helix</keyword>